<dbReference type="UniPathway" id="UPA00061">
    <property type="reaction ID" value="UER00516"/>
</dbReference>
<comment type="function">
    <text evidence="10">Catalyzes the synthesis of alpha-ribazole-5'-phosphate from nicotinate mononucleotide (NAMN) and 5,6-dimethylbenzimidazole (DMB).</text>
</comment>
<dbReference type="InterPro" id="IPR023195">
    <property type="entry name" value="Nict_dMeBzImd_PRibTrfase_N"/>
</dbReference>
<comment type="pathway">
    <text evidence="1 10">Nucleoside biosynthesis; alpha-ribazole biosynthesis; alpha-ribazole from 5,6-dimethylbenzimidazole: step 1/2.</text>
</comment>
<dbReference type="HAMAP" id="MF_00230">
    <property type="entry name" value="CobT"/>
    <property type="match status" value="1"/>
</dbReference>
<dbReference type="Gene3D" id="1.10.1610.10">
    <property type="match status" value="1"/>
</dbReference>
<dbReference type="FunFam" id="3.40.50.10210:FF:000001">
    <property type="entry name" value="Nicotinate-nucleotide--dimethylbenzimidazole phosphoribosyltransferase"/>
    <property type="match status" value="1"/>
</dbReference>
<dbReference type="NCBIfam" id="NF000996">
    <property type="entry name" value="PRK00105.1"/>
    <property type="match status" value="1"/>
</dbReference>
<keyword evidence="5 10" id="KW-0169">Cobalamin biosynthesis</keyword>
<dbReference type="KEGG" id="tli:Tlie_0149"/>
<keyword evidence="6 10" id="KW-0328">Glycosyltransferase</keyword>
<dbReference type="Proteomes" id="UP000005868">
    <property type="component" value="Chromosome"/>
</dbReference>
<evidence type="ECO:0000256" key="7">
    <source>
        <dbReference type="ARBA" id="ARBA00022679"/>
    </source>
</evidence>
<dbReference type="GO" id="GO:0008939">
    <property type="term" value="F:nicotinate-nucleotide-dimethylbenzimidazole phosphoribosyltransferase activity"/>
    <property type="evidence" value="ECO:0007669"/>
    <property type="project" value="UniProtKB-UniRule"/>
</dbReference>
<evidence type="ECO:0000256" key="1">
    <source>
        <dbReference type="ARBA" id="ARBA00005049"/>
    </source>
</evidence>
<evidence type="ECO:0000256" key="4">
    <source>
        <dbReference type="ARBA" id="ARBA00015486"/>
    </source>
</evidence>
<dbReference type="GO" id="GO:0009236">
    <property type="term" value="P:cobalamin biosynthetic process"/>
    <property type="evidence" value="ECO:0007669"/>
    <property type="project" value="UniProtKB-UniRule"/>
</dbReference>
<evidence type="ECO:0000256" key="8">
    <source>
        <dbReference type="ARBA" id="ARBA00030686"/>
    </source>
</evidence>
<reference evidence="12" key="1">
    <citation type="submission" date="2011-10" db="EMBL/GenBank/DDBJ databases">
        <title>The complete genome of chromosome of Thermovirga lienii DSM 17291.</title>
        <authorList>
            <consortium name="US DOE Joint Genome Institute (JGI-PGF)"/>
            <person name="Lucas S."/>
            <person name="Copeland A."/>
            <person name="Lapidus A."/>
            <person name="Glavina del Rio T."/>
            <person name="Dalin E."/>
            <person name="Tice H."/>
            <person name="Bruce D."/>
            <person name="Goodwin L."/>
            <person name="Pitluck S."/>
            <person name="Peters L."/>
            <person name="Mikhailova N."/>
            <person name="Saunders E."/>
            <person name="Kyrpides N."/>
            <person name="Mavromatis K."/>
            <person name="Ivanova N."/>
            <person name="Last F.I."/>
            <person name="Brettin T."/>
            <person name="Detter J.C."/>
            <person name="Han C."/>
            <person name="Larimer F."/>
            <person name="Land M."/>
            <person name="Hauser L."/>
            <person name="Markowitz V."/>
            <person name="Cheng J.-F."/>
            <person name="Hugenholtz P."/>
            <person name="Woyke T."/>
            <person name="Wu D."/>
            <person name="Spring S."/>
            <person name="Schroeder M."/>
            <person name="Brambilla E.-M."/>
            <person name="Klenk H.-P."/>
            <person name="Eisen J.A."/>
        </authorList>
    </citation>
    <scope>NUCLEOTIDE SEQUENCE [LARGE SCALE GENOMIC DNA]</scope>
    <source>
        <strain evidence="12">ATCC BAA-1197 / DSM 17291 / Cas60314</strain>
    </source>
</reference>
<dbReference type="PANTHER" id="PTHR43463:SF1">
    <property type="entry name" value="NICOTINATE-NUCLEOTIDE--DIMETHYLBENZIMIDAZOLE PHOSPHORIBOSYLTRANSFERASE"/>
    <property type="match status" value="1"/>
</dbReference>
<dbReference type="AlphaFoldDB" id="G7V5Z0"/>
<dbReference type="OrthoDB" id="9781491at2"/>
<evidence type="ECO:0000256" key="3">
    <source>
        <dbReference type="ARBA" id="ARBA00011991"/>
    </source>
</evidence>
<evidence type="ECO:0000313" key="12">
    <source>
        <dbReference type="Proteomes" id="UP000005868"/>
    </source>
</evidence>
<dbReference type="PANTHER" id="PTHR43463">
    <property type="entry name" value="NICOTINATE-NUCLEOTIDE--DIMETHYLBENZIMIDAZOLE PHOSPHORIBOSYLTRANSFERASE"/>
    <property type="match status" value="1"/>
</dbReference>
<evidence type="ECO:0000313" key="11">
    <source>
        <dbReference type="EMBL" id="AER65895.1"/>
    </source>
</evidence>
<gene>
    <name evidence="10" type="primary">cobT</name>
    <name evidence="11" type="ordered locus">Tlie_0149</name>
</gene>
<sequence>MLEEAITRIEDLDYESMERAQRRLDNLTKPRGSLGMLEQLAVQMAGITRNPRPKLGKKVSVVMAADHGVVAEGVSAFPQEVTPQMVVNFLNGGAAINVLSRHAGAEVVCVDVGVAVDLDAPGLKVRKVKYGTDNFACGPAMTREEAVRAIEVGIDVAYELIEKGASIFAIGEMGIGNTTPSSAIVALYSGRPLDEVVGRGTGIGEDRVPVKKNAIERGIKINKPDVKDPIDVVSKVGGLEIAGMAGCMLGAASRRIPVVVDGFISSAAALIASKIEPKATNYMIGSHLSQEPGHKIALDLIGLKPLMHLDMRLGEGTGAVLAFNLIEAALRILDEMATFEDAGVSTEIA</sequence>
<evidence type="ECO:0000256" key="6">
    <source>
        <dbReference type="ARBA" id="ARBA00022676"/>
    </source>
</evidence>
<dbReference type="Gene3D" id="3.40.50.10210">
    <property type="match status" value="1"/>
</dbReference>
<dbReference type="InterPro" id="IPR036087">
    <property type="entry name" value="Nict_dMeBzImd_PRibTrfase_sf"/>
</dbReference>
<dbReference type="CDD" id="cd02439">
    <property type="entry name" value="DMB-PRT_CobT"/>
    <property type="match status" value="1"/>
</dbReference>
<feature type="active site" description="Proton acceptor" evidence="10">
    <location>
        <position position="315"/>
    </location>
</feature>
<dbReference type="InterPro" id="IPR003200">
    <property type="entry name" value="Nict_dMeBzImd_PRibTrfase"/>
</dbReference>
<dbReference type="eggNOG" id="COG2038">
    <property type="taxonomic scope" value="Bacteria"/>
</dbReference>
<evidence type="ECO:0000256" key="9">
    <source>
        <dbReference type="ARBA" id="ARBA00047340"/>
    </source>
</evidence>
<dbReference type="InterPro" id="IPR017846">
    <property type="entry name" value="Nict_dMeBzImd_PRibTrfase_bact"/>
</dbReference>
<evidence type="ECO:0000256" key="5">
    <source>
        <dbReference type="ARBA" id="ARBA00022573"/>
    </source>
</evidence>
<dbReference type="EC" id="2.4.2.21" evidence="3 10"/>
<protein>
    <recommendedName>
        <fullName evidence="4 10">Nicotinate-nucleotide--dimethylbenzimidazole phosphoribosyltransferase</fullName>
        <shortName evidence="10">NN:DBI PRT</shortName>
        <ecNumber evidence="3 10">2.4.2.21</ecNumber>
    </recommendedName>
    <alternativeName>
        <fullName evidence="8 10">N(1)-alpha-phosphoribosyltransferase</fullName>
    </alternativeName>
</protein>
<dbReference type="EMBL" id="CP003096">
    <property type="protein sequence ID" value="AER65895.1"/>
    <property type="molecule type" value="Genomic_DNA"/>
</dbReference>
<dbReference type="SUPFAM" id="SSF52733">
    <property type="entry name" value="Nicotinate mononucleotide:5,6-dimethylbenzimidazole phosphoribosyltransferase (CobT)"/>
    <property type="match status" value="1"/>
</dbReference>
<dbReference type="STRING" id="580340.Tlie_0149"/>
<dbReference type="Pfam" id="PF02277">
    <property type="entry name" value="DBI_PRT"/>
    <property type="match status" value="1"/>
</dbReference>
<dbReference type="HOGENOM" id="CLU_002982_0_0_0"/>
<evidence type="ECO:0000256" key="2">
    <source>
        <dbReference type="ARBA" id="ARBA00007110"/>
    </source>
</evidence>
<dbReference type="NCBIfam" id="TIGR03160">
    <property type="entry name" value="cobT_DBIPRT"/>
    <property type="match status" value="1"/>
</dbReference>
<comment type="similarity">
    <text evidence="2 10">Belongs to the CobT family.</text>
</comment>
<comment type="catalytic activity">
    <reaction evidence="9 10">
        <text>5,6-dimethylbenzimidazole + nicotinate beta-D-ribonucleotide = alpha-ribazole 5'-phosphate + nicotinate + H(+)</text>
        <dbReference type="Rhea" id="RHEA:11196"/>
        <dbReference type="ChEBI" id="CHEBI:15378"/>
        <dbReference type="ChEBI" id="CHEBI:15890"/>
        <dbReference type="ChEBI" id="CHEBI:32544"/>
        <dbReference type="ChEBI" id="CHEBI:57502"/>
        <dbReference type="ChEBI" id="CHEBI:57918"/>
        <dbReference type="EC" id="2.4.2.21"/>
    </reaction>
</comment>
<organism evidence="11 12">
    <name type="scientific">Thermovirga lienii (strain ATCC BAA-1197 / DSM 17291 / Cas60314)</name>
    <dbReference type="NCBI Taxonomy" id="580340"/>
    <lineage>
        <taxon>Bacteria</taxon>
        <taxon>Thermotogati</taxon>
        <taxon>Synergistota</taxon>
        <taxon>Synergistia</taxon>
        <taxon>Synergistales</taxon>
        <taxon>Thermovirgaceae</taxon>
        <taxon>Thermovirga</taxon>
    </lineage>
</organism>
<proteinExistence type="inferred from homology"/>
<keyword evidence="12" id="KW-1185">Reference proteome</keyword>
<accession>G7V5Z0</accession>
<name>G7V5Z0_THELD</name>
<reference evidence="11 12" key="2">
    <citation type="journal article" date="2012" name="Stand. Genomic Sci.">
        <title>Genome sequence of the moderately thermophilic, amino-acid-degrading and sulfur-reducing bacterium Thermovirga lienii type strain (Cas60314(T)).</title>
        <authorList>
            <person name="Goker M."/>
            <person name="Saunders E."/>
            <person name="Lapidus A."/>
            <person name="Nolan M."/>
            <person name="Lucas S."/>
            <person name="Hammon N."/>
            <person name="Deshpande S."/>
            <person name="Cheng J.F."/>
            <person name="Han C."/>
            <person name="Tapia R."/>
            <person name="Goodwin L.A."/>
            <person name="Pitluck S."/>
            <person name="Liolios K."/>
            <person name="Mavromatis K."/>
            <person name="Pagani I."/>
            <person name="Ivanova N."/>
            <person name="Mikhailova N."/>
            <person name="Pati A."/>
            <person name="Chen A."/>
            <person name="Palaniappan K."/>
            <person name="Land M."/>
            <person name="Chang Y.J."/>
            <person name="Jeffries C.D."/>
            <person name="Brambilla E.M."/>
            <person name="Rohde M."/>
            <person name="Spring S."/>
            <person name="Detter J.C."/>
            <person name="Woyke T."/>
            <person name="Bristow J."/>
            <person name="Eisen J.A."/>
            <person name="Markowitz V."/>
            <person name="Hugenholtz P."/>
            <person name="Kyrpides N.C."/>
            <person name="Klenk H.P."/>
        </authorList>
    </citation>
    <scope>NUCLEOTIDE SEQUENCE [LARGE SCALE GENOMIC DNA]</scope>
    <source>
        <strain evidence="12">ATCC BAA-1197 / DSM 17291 / Cas60314</strain>
    </source>
</reference>
<evidence type="ECO:0000256" key="10">
    <source>
        <dbReference type="HAMAP-Rule" id="MF_00230"/>
    </source>
</evidence>
<keyword evidence="7 10" id="KW-0808">Transferase</keyword>